<accession>A0ABQ8PD41</accession>
<organism evidence="3 4">
    <name type="scientific">Coemansia umbellata</name>
    <dbReference type="NCBI Taxonomy" id="1424467"/>
    <lineage>
        <taxon>Eukaryota</taxon>
        <taxon>Fungi</taxon>
        <taxon>Fungi incertae sedis</taxon>
        <taxon>Zoopagomycota</taxon>
        <taxon>Kickxellomycotina</taxon>
        <taxon>Kickxellomycetes</taxon>
        <taxon>Kickxellales</taxon>
        <taxon>Kickxellaceae</taxon>
        <taxon>Coemansia</taxon>
    </lineage>
</organism>
<evidence type="ECO:0000313" key="3">
    <source>
        <dbReference type="EMBL" id="KAJ1986389.1"/>
    </source>
</evidence>
<feature type="compositionally biased region" description="Basic and acidic residues" evidence="1">
    <location>
        <begin position="244"/>
        <end position="261"/>
    </location>
</feature>
<keyword evidence="3" id="KW-0540">Nuclease</keyword>
<dbReference type="Pfam" id="PF00773">
    <property type="entry name" value="RNB"/>
    <property type="match status" value="1"/>
</dbReference>
<protein>
    <submittedName>
        <fullName evidence="3">3'-5' RNA exonuclease complex component</fullName>
        <ecNumber evidence="3">3.1.13.1</ecNumber>
    </submittedName>
</protein>
<keyword evidence="3" id="KW-0378">Hydrolase</keyword>
<dbReference type="PANTHER" id="PTHR23355">
    <property type="entry name" value="RIBONUCLEASE"/>
    <property type="match status" value="1"/>
</dbReference>
<proteinExistence type="predicted"/>
<feature type="region of interest" description="Disordered" evidence="1">
    <location>
        <begin position="1551"/>
        <end position="1571"/>
    </location>
</feature>
<feature type="compositionally biased region" description="Basic and acidic residues" evidence="1">
    <location>
        <begin position="118"/>
        <end position="127"/>
    </location>
</feature>
<feature type="region of interest" description="Disordered" evidence="1">
    <location>
        <begin position="97"/>
        <end position="136"/>
    </location>
</feature>
<name>A0ABQ8PD41_9FUNG</name>
<feature type="compositionally biased region" description="Basic and acidic residues" evidence="1">
    <location>
        <begin position="186"/>
        <end position="198"/>
    </location>
</feature>
<evidence type="ECO:0000259" key="2">
    <source>
        <dbReference type="SMART" id="SM00955"/>
    </source>
</evidence>
<dbReference type="InterPro" id="IPR050180">
    <property type="entry name" value="RNR_Ribonuclease"/>
</dbReference>
<dbReference type="EC" id="3.1.13.1" evidence="3"/>
<feature type="region of interest" description="Disordered" evidence="1">
    <location>
        <begin position="186"/>
        <end position="213"/>
    </location>
</feature>
<dbReference type="InterPro" id="IPR012340">
    <property type="entry name" value="NA-bd_OB-fold"/>
</dbReference>
<evidence type="ECO:0000313" key="4">
    <source>
        <dbReference type="Proteomes" id="UP001151295"/>
    </source>
</evidence>
<dbReference type="PANTHER" id="PTHR23355:SF65">
    <property type="entry name" value="EXORIBONUCLEASE CYT-4, PUTATIVE (AFU_ORTHOLOGUE AFUA_7G01550)-RELATED"/>
    <property type="match status" value="1"/>
</dbReference>
<reference evidence="3" key="1">
    <citation type="submission" date="2022-07" db="EMBL/GenBank/DDBJ databases">
        <title>Phylogenomic reconstructions and comparative analyses of Kickxellomycotina fungi.</title>
        <authorList>
            <person name="Reynolds N.K."/>
            <person name="Stajich J.E."/>
            <person name="Barry K."/>
            <person name="Grigoriev I.V."/>
            <person name="Crous P."/>
            <person name="Smith M.E."/>
        </authorList>
    </citation>
    <scope>NUCLEOTIDE SEQUENCE</scope>
    <source>
        <strain evidence="3">BCRC 34882</strain>
    </source>
</reference>
<gene>
    <name evidence="3" type="primary">MSU1</name>
    <name evidence="3" type="ORF">EDC05_006312</name>
</gene>
<feature type="domain" description="RNB" evidence="2">
    <location>
        <begin position="938"/>
        <end position="1366"/>
    </location>
</feature>
<keyword evidence="4" id="KW-1185">Reference proteome</keyword>
<dbReference type="SUPFAM" id="SSF50249">
    <property type="entry name" value="Nucleic acid-binding proteins"/>
    <property type="match status" value="1"/>
</dbReference>
<dbReference type="GO" id="GO:0008859">
    <property type="term" value="F:exoribonuclease II activity"/>
    <property type="evidence" value="ECO:0007669"/>
    <property type="project" value="UniProtKB-EC"/>
</dbReference>
<comment type="caution">
    <text evidence="3">The sequence shown here is derived from an EMBL/GenBank/DDBJ whole genome shotgun (WGS) entry which is preliminary data.</text>
</comment>
<dbReference type="SMART" id="SM00955">
    <property type="entry name" value="RNB"/>
    <property type="match status" value="1"/>
</dbReference>
<dbReference type="EMBL" id="JANBQD010000175">
    <property type="protein sequence ID" value="KAJ1986389.1"/>
    <property type="molecule type" value="Genomic_DNA"/>
</dbReference>
<keyword evidence="3" id="KW-0269">Exonuclease</keyword>
<dbReference type="Proteomes" id="UP001151295">
    <property type="component" value="Unassembled WGS sequence"/>
</dbReference>
<evidence type="ECO:0000256" key="1">
    <source>
        <dbReference type="SAM" id="MobiDB-lite"/>
    </source>
</evidence>
<sequence>MACEKRVNSLDFPCFRVLQEYPEVEDILGKPATSFKELVRQLEDLLEHPNPPRNYVDALAKVEFRKADNRDLTPIAYSNSYDLTSGRTILRQRPRLLRTPHSSVGISQPQNSVDTENEASKPDDNDYNRTGNYEIPPLPANVAANLGITSEQQERRKIWLTKIAGYRNFHDGMMSMDNLLGALDKEQAEETSNERPDDQASSERALGDLNDRDEHVLAEDRDFEELIKKSWRLYDEDFNDIFGEGERRPSTIETKTTDNSKHGSSSNANWPPTGKRLYHTSRVVHHSDIPKKPARKVPEKHSNVIPKIKNFSIRPNTVVKLIKPANRAKSKTPITKTDSIMSRLVSLKGIKIKKTPLKSLVRPASPPSKASIKRHVSESKLIGGETFVPLNASVSTGDMVELRLNTHGSSIINSNVRITVGGVIQKTSGRFHFNVILKDSTVIGAREPRLGFVARGAMFDEDLLRRSGISDDDIQSMVAYGKELREYEDTHGAELLASALEAAQLRKIQNQKAVTDREPEVVFGDIAGDIYSEELEVDIPDTSADIIKINGVEALKTEVKGIKGDAEEPAINVLIRVAPHVARIFNQKADELLLSHFRELKEYWHIAIRNGQKRVTADALARLIFEGKKYKDEPISDIARFAAYIHMINDPVHFIPDSNVFYTSMFELRDPASVQELQDAKEIVRENSPEFKGFIEKSRKLVLYSYYHAPSSPLRASLDPEQSAAAESANCKLTGWNFELSVFERNIPCERKPTKKEIHAISFNDTDKLLIKMLCSFVFGVDTSNGLFANPYQSIVSPIIKKIGVYGGADLVFVTRFLIDIGVWPYWFDPKPDTRAMQYDEFGKGNARSVLSAYSDVLAEKYIEDSSILTNAKSKKGKRSTNNMSEKESDTVNAPDLKELSKYIPEVRSSIVTKSKNSGTGVLSATEFYDRDICESIRHDFGNIPVYTIDNADTRDVDDGVSVETVKGADGKYQEWLHIHITDPTSLIHPGHVLAETAGLKTTSIYYPDMIDHMLPKNLVLEKLSLSRQKNGGPVNTMTFSARIGSNGDIEEYKVRPGIVRNIISAPYELVDQHISYLQSPKSINSLDKLRDLYRHSTLIHPFASKDASLKYYGEGCGVLTKKAISELQSIQRVIVCHANYRKQQGSFLAPLPDTDLQISDSANLMHPGSVISGPRYLHGKLHSLHYKELVYPRIQSTSFISMLTPAHMVVMELMVIAGRVAARFMGDRNADTNGHTKASANGVIIEDQAAPLIYRVQHSPDFDSLSGIPPGLPVPFGNMTSEEASSARAVWEAMLDVSSKNNGYIEPKHFDDMRHLMNPSIFDSIPGEHMLMGIRDKYGYARVTSPLRRADDLICHWQLKAQLLAENMDVKDQAPWYWKKDDIDYMLPSLFRNMLIANKYQTMANEFWQFTLLQRMEFLARRGKLELPPDGFYDINSPHYEDSPWSRYNPQNPGPLIWTATVDNRDETRDFISIRLWPTNVRAMLLPRPVDPSMLPFAGTKIRVLLFGIEPLKGIVLAKLAPEELQPPETPKFWRSQYVTNYIPAKAPGLTFPPEAPKKHTSKATQFVSV</sequence>
<dbReference type="InterPro" id="IPR001900">
    <property type="entry name" value="RNase_II/R"/>
</dbReference>
<feature type="region of interest" description="Disordered" evidence="1">
    <location>
        <begin position="244"/>
        <end position="274"/>
    </location>
</feature>
<feature type="compositionally biased region" description="Polar residues" evidence="1">
    <location>
        <begin position="100"/>
        <end position="114"/>
    </location>
</feature>